<evidence type="ECO:0000256" key="5">
    <source>
        <dbReference type="ARBA" id="ARBA00023034"/>
    </source>
</evidence>
<dbReference type="PANTHER" id="PTHR31889">
    <property type="entry name" value="FUCOSYLTRANSFERASE 2-RELATED"/>
    <property type="match status" value="1"/>
</dbReference>
<evidence type="ECO:0000256" key="3">
    <source>
        <dbReference type="ARBA" id="ARBA00022676"/>
    </source>
</evidence>
<evidence type="ECO:0000313" key="10">
    <source>
        <dbReference type="Proteomes" id="UP000824890"/>
    </source>
</evidence>
<evidence type="ECO:0000256" key="8">
    <source>
        <dbReference type="SAM" id="Phobius"/>
    </source>
</evidence>
<evidence type="ECO:0000256" key="1">
    <source>
        <dbReference type="ARBA" id="ARBA00004555"/>
    </source>
</evidence>
<keyword evidence="7" id="KW-0961">Cell wall biogenesis/degradation</keyword>
<dbReference type="Gene3D" id="3.40.50.11350">
    <property type="match status" value="1"/>
</dbReference>
<dbReference type="Gene3D" id="3.40.50.11340">
    <property type="match status" value="1"/>
</dbReference>
<comment type="subcellular location">
    <subcellularLocation>
        <location evidence="1">Golgi apparatus</location>
    </subcellularLocation>
</comment>
<evidence type="ECO:0000256" key="2">
    <source>
        <dbReference type="ARBA" id="ARBA00010481"/>
    </source>
</evidence>
<proteinExistence type="inferred from homology"/>
<keyword evidence="10" id="KW-1185">Reference proteome</keyword>
<feature type="transmembrane region" description="Helical" evidence="8">
    <location>
        <begin position="37"/>
        <end position="54"/>
    </location>
</feature>
<evidence type="ECO:0000313" key="9">
    <source>
        <dbReference type="EMBL" id="KAH0863952.1"/>
    </source>
</evidence>
<organism evidence="9 10">
    <name type="scientific">Brassica napus</name>
    <name type="common">Rape</name>
    <dbReference type="NCBI Taxonomy" id="3708"/>
    <lineage>
        <taxon>Eukaryota</taxon>
        <taxon>Viridiplantae</taxon>
        <taxon>Streptophyta</taxon>
        <taxon>Embryophyta</taxon>
        <taxon>Tracheophyta</taxon>
        <taxon>Spermatophyta</taxon>
        <taxon>Magnoliopsida</taxon>
        <taxon>eudicotyledons</taxon>
        <taxon>Gunneridae</taxon>
        <taxon>Pentapetalae</taxon>
        <taxon>rosids</taxon>
        <taxon>malvids</taxon>
        <taxon>Brassicales</taxon>
        <taxon>Brassicaceae</taxon>
        <taxon>Brassiceae</taxon>
        <taxon>Brassica</taxon>
    </lineage>
</organism>
<dbReference type="Pfam" id="PF03254">
    <property type="entry name" value="XG_FTase"/>
    <property type="match status" value="4"/>
</dbReference>
<comment type="similarity">
    <text evidence="2">Belongs to the glycosyltransferase 37 family.</text>
</comment>
<keyword evidence="8" id="KW-0812">Transmembrane</keyword>
<protein>
    <recommendedName>
        <fullName evidence="11">Fucosyltransferase</fullName>
    </recommendedName>
</protein>
<evidence type="ECO:0000256" key="6">
    <source>
        <dbReference type="ARBA" id="ARBA00023180"/>
    </source>
</evidence>
<dbReference type="Proteomes" id="UP000824890">
    <property type="component" value="Unassembled WGS sequence"/>
</dbReference>
<dbReference type="PANTHER" id="PTHR31889:SF56">
    <property type="entry name" value="FUCOSYLTRANSFERASE 9-RELATED"/>
    <property type="match status" value="1"/>
</dbReference>
<keyword evidence="8" id="KW-1133">Transmembrane helix</keyword>
<gene>
    <name evidence="9" type="ORF">HID58_081163</name>
</gene>
<evidence type="ECO:0000256" key="7">
    <source>
        <dbReference type="ARBA" id="ARBA00023316"/>
    </source>
</evidence>
<evidence type="ECO:0000256" key="4">
    <source>
        <dbReference type="ARBA" id="ARBA00022679"/>
    </source>
</evidence>
<name>A0ABQ7Y8K3_BRANA</name>
<keyword evidence="3" id="KW-0328">Glycosyltransferase</keyword>
<evidence type="ECO:0008006" key="11">
    <source>
        <dbReference type="Google" id="ProtNLM"/>
    </source>
</evidence>
<keyword evidence="8" id="KW-0472">Membrane</keyword>
<comment type="caution">
    <text evidence="9">The sequence shown here is derived from an EMBL/GenBank/DDBJ whole genome shotgun (WGS) entry which is preliminary data.</text>
</comment>
<reference evidence="9 10" key="1">
    <citation type="submission" date="2021-05" db="EMBL/GenBank/DDBJ databases">
        <title>Genome Assembly of Synthetic Allotetraploid Brassica napus Reveals Homoeologous Exchanges between Subgenomes.</title>
        <authorList>
            <person name="Davis J.T."/>
        </authorList>
    </citation>
    <scope>NUCLEOTIDE SEQUENCE [LARGE SCALE GENOMIC DNA]</scope>
    <source>
        <strain evidence="10">cv. Da-Ae</strain>
        <tissue evidence="9">Seedling</tissue>
    </source>
</reference>
<keyword evidence="4" id="KW-0808">Transferase</keyword>
<keyword evidence="5" id="KW-0333">Golgi apparatus</keyword>
<keyword evidence="6" id="KW-0325">Glycoprotein</keyword>
<accession>A0ABQ7Y8K3</accession>
<dbReference type="EMBL" id="JAGKQM010000018">
    <property type="protein sequence ID" value="KAH0863952.1"/>
    <property type="molecule type" value="Genomic_DNA"/>
</dbReference>
<dbReference type="InterPro" id="IPR004938">
    <property type="entry name" value="XG_FTase"/>
</dbReference>
<sequence length="1103" mass="126022">MLRNIDERLTTAGAPNNEHLSLISPAKLGMKLTRITATWLLLCIVILVPLYSIFNIQKPISTTTGSNDSKQQQMEKKIGGLLATEFDEKSCLSRYHQSSLRKPSPYKPSSYLVSKLRRYEKLHKRCGPGTEAYKRATEQLDENQVRSSDKECRYVVWVATEYGLGNRIISMIGQIDSYNTDYSRCYGTMLKNHAINSTTTIPPLHLYLHLLHDYRAEDKTFYCQENQAFIKNVPWLVVKANIYFVPSLWLIPSFQTKLIKLFPQKDTVFHHLSRYLLHPTNQVWGMVTRSYNAYLSKADEILGIQVRVFGRRAGYFQHVMDQILDCTQREKLLPEPAQESQMMNISKTPKLKAVLVTSLHPEYSDNLKSIFLERPSSTGEMVLVYQPSGERVQQTDKKLHDQKALAEMYLLSLADKLVTSTRSTFGYVAQGLGGLKPWILLYEPRNRKAPADPPCVRAMSMEPCFIRAPLHGCQAKTIKTTPFIKYCEDWNPGIKLLVTSTRSTFGYVAQGLEGLKPWILYELRHKQAPDPPCVRAMSMEPCSLKAPISACQAENQNNPFYITLSEPSPTPTKVNMSLGLRMKILITFIFSSLLIGSVILLSFSNNFDDQLLDGTLNGSSESEPHHDKLIGGLLRAGFDEGSCVSRYTKSLLYRKPSPYKPSPYLVSKLRSYEMLHKRCGPGTEAYKRATEQLDANQERSSDKECRYVVWVATEYGLGNRIISMVSSFLYALLTERIILVDQRKDINDLFCEPFPDTSWLLPLDFPLMGQIDSYYKDYSRCYGTMLKNHAINSTTTPPSHLYLHLLHDYRDEDKMFYCEANQAFIKNVPWLVVKSNLYFAPSLWLIPSFQTKLLKMFPQKDTVFHHLSRYLLHPTNQVWDIVTSTYNANLSKADEVLGLQIRVFSTPSGYFQHVMDQIVSCTQREKLLPELATNGSSHSQVMNTTRSKKLKAVLVASLHPEYSDELSKMFLERPSSTGEMIQVYQPSGERVQQTDEKLHDQKALADIYLLSLSDNIVTTERSTFGYVAHGLGGLKPWILYEPKNRKVPDPPCVRALSMEPCFIRAPLHGCQAKKIKTTPFIKHCENWNLGIKLVDAPDKFWWW</sequence>